<evidence type="ECO:0000256" key="5">
    <source>
        <dbReference type="ARBA" id="ARBA00022968"/>
    </source>
</evidence>
<dbReference type="GO" id="GO:1990538">
    <property type="term" value="F:xylan O-acetyltransferase activity"/>
    <property type="evidence" value="ECO:0007669"/>
    <property type="project" value="UniProtKB-ARBA"/>
</dbReference>
<evidence type="ECO:0000256" key="9">
    <source>
        <dbReference type="SAM" id="Phobius"/>
    </source>
</evidence>
<evidence type="ECO:0000256" key="7">
    <source>
        <dbReference type="ARBA" id="ARBA00023034"/>
    </source>
</evidence>
<name>A0AAD5ZL11_9POAL</name>
<dbReference type="Pfam" id="PF14416">
    <property type="entry name" value="PMR5N"/>
    <property type="match status" value="1"/>
</dbReference>
<evidence type="ECO:0000313" key="13">
    <source>
        <dbReference type="Proteomes" id="UP001210211"/>
    </source>
</evidence>
<feature type="domain" description="Trichome birefringence-like C-terminal" evidence="10">
    <location>
        <begin position="228"/>
        <end position="510"/>
    </location>
</feature>
<comment type="caution">
    <text evidence="12">The sequence shown here is derived from an EMBL/GenBank/DDBJ whole genome shotgun (WGS) entry which is preliminary data.</text>
</comment>
<keyword evidence="13" id="KW-1185">Reference proteome</keyword>
<evidence type="ECO:0008006" key="14">
    <source>
        <dbReference type="Google" id="ProtNLM"/>
    </source>
</evidence>
<keyword evidence="6 9" id="KW-1133">Transmembrane helix</keyword>
<organism evidence="12 13">
    <name type="scientific">Rhynchospora tenuis</name>
    <dbReference type="NCBI Taxonomy" id="198213"/>
    <lineage>
        <taxon>Eukaryota</taxon>
        <taxon>Viridiplantae</taxon>
        <taxon>Streptophyta</taxon>
        <taxon>Embryophyta</taxon>
        <taxon>Tracheophyta</taxon>
        <taxon>Spermatophyta</taxon>
        <taxon>Magnoliopsida</taxon>
        <taxon>Liliopsida</taxon>
        <taxon>Poales</taxon>
        <taxon>Cyperaceae</taxon>
        <taxon>Cyperoideae</taxon>
        <taxon>Rhynchosporeae</taxon>
        <taxon>Rhynchospora</taxon>
    </lineage>
</organism>
<reference evidence="12 13" key="1">
    <citation type="journal article" date="2022" name="Cell">
        <title>Repeat-based holocentromeres influence genome architecture and karyotype evolution.</title>
        <authorList>
            <person name="Hofstatter P.G."/>
            <person name="Thangavel G."/>
            <person name="Lux T."/>
            <person name="Neumann P."/>
            <person name="Vondrak T."/>
            <person name="Novak P."/>
            <person name="Zhang M."/>
            <person name="Costa L."/>
            <person name="Castellani M."/>
            <person name="Scott A."/>
            <person name="Toegelov H."/>
            <person name="Fuchs J."/>
            <person name="Mata-Sucre Y."/>
            <person name="Dias Y."/>
            <person name="Vanzela A.L.L."/>
            <person name="Huettel B."/>
            <person name="Almeida C.C.S."/>
            <person name="Simkova H."/>
            <person name="Souza G."/>
            <person name="Pedrosa-Harand A."/>
            <person name="Macas J."/>
            <person name="Mayer K.F.X."/>
            <person name="Houben A."/>
            <person name="Marques A."/>
        </authorList>
    </citation>
    <scope>NUCLEOTIDE SEQUENCE [LARGE SCALE GENOMIC DNA]</scope>
    <source>
        <strain evidence="12">RhyTen1mFocal</strain>
    </source>
</reference>
<evidence type="ECO:0000259" key="11">
    <source>
        <dbReference type="Pfam" id="PF14416"/>
    </source>
</evidence>
<dbReference type="InterPro" id="IPR026057">
    <property type="entry name" value="TBL_C"/>
</dbReference>
<dbReference type="AlphaFoldDB" id="A0AAD5ZL11"/>
<dbReference type="PANTHER" id="PTHR32285:SF19">
    <property type="entry name" value="PROTEIN TRICHOME BIREFRINGENCE-LIKE 6"/>
    <property type="match status" value="1"/>
</dbReference>
<evidence type="ECO:0000259" key="10">
    <source>
        <dbReference type="Pfam" id="PF13839"/>
    </source>
</evidence>
<evidence type="ECO:0000256" key="4">
    <source>
        <dbReference type="ARBA" id="ARBA00022692"/>
    </source>
</evidence>
<comment type="similarity">
    <text evidence="2">Belongs to the PC-esterase family. TBL subfamily.</text>
</comment>
<dbReference type="PANTHER" id="PTHR32285">
    <property type="entry name" value="PROTEIN TRICHOME BIREFRINGENCE-LIKE 9-RELATED"/>
    <property type="match status" value="1"/>
</dbReference>
<dbReference type="EMBL" id="JAMRDG010000001">
    <property type="protein sequence ID" value="KAJ3699756.1"/>
    <property type="molecule type" value="Genomic_DNA"/>
</dbReference>
<feature type="transmembrane region" description="Helical" evidence="9">
    <location>
        <begin position="12"/>
        <end position="31"/>
    </location>
</feature>
<proteinExistence type="inferred from homology"/>
<dbReference type="InterPro" id="IPR029962">
    <property type="entry name" value="TBL"/>
</dbReference>
<keyword evidence="7" id="KW-0333">Golgi apparatus</keyword>
<evidence type="ECO:0000256" key="6">
    <source>
        <dbReference type="ARBA" id="ARBA00022989"/>
    </source>
</evidence>
<accession>A0AAD5ZL11</accession>
<keyword evidence="4 9" id="KW-0812">Transmembrane</keyword>
<keyword evidence="5" id="KW-0735">Signal-anchor</keyword>
<evidence type="ECO:0000256" key="3">
    <source>
        <dbReference type="ARBA" id="ARBA00022679"/>
    </source>
</evidence>
<keyword evidence="8 9" id="KW-0472">Membrane</keyword>
<feature type="domain" description="Trichome birefringence-like N-terminal" evidence="11">
    <location>
        <begin position="175"/>
        <end position="227"/>
    </location>
</feature>
<dbReference type="Proteomes" id="UP001210211">
    <property type="component" value="Unassembled WGS sequence"/>
</dbReference>
<dbReference type="GO" id="GO:0000139">
    <property type="term" value="C:Golgi membrane"/>
    <property type="evidence" value="ECO:0007669"/>
    <property type="project" value="UniProtKB-SubCell"/>
</dbReference>
<gene>
    <name evidence="12" type="ORF">LUZ61_003461</name>
</gene>
<evidence type="ECO:0000313" key="12">
    <source>
        <dbReference type="EMBL" id="KAJ3699756.1"/>
    </source>
</evidence>
<evidence type="ECO:0000256" key="1">
    <source>
        <dbReference type="ARBA" id="ARBA00004323"/>
    </source>
</evidence>
<dbReference type="InterPro" id="IPR025846">
    <property type="entry name" value="TBL_N"/>
</dbReference>
<sequence>MERQKSFSLKSGKLFTLAVSSSFLFCFLLYYCVLKVAPTKTHFLFELCNKTKQASFGEIYLSEARNNSDEVLDLTLQGKDEVFVDIRVEENGNLSGEVVDLRSGEKEVREKVSSVEVIDSVKQSDAANLGNPNLKEIPKVLERNQHLNTSKMGGENNEKMRDLDVNNVKREAEGRCNIYDGKWVFDESYPLYDSKSCSFIDEGFSCEANGRTDRDFMKWRWKPNYCDIPRFNAVKMLKSIKGKRLVFVGDSINRNQWESMMCILRQGVLDPKRMYEAHGRRITKEKGQYNFKFVDYNCSVEYYVSHFLVHESKARIGTRRVKTLRIDTIDKAASKWKGADILVFNTAHWWSHHKTKSGVNYYQEGNLVHPRLDVSSAFKKSLKTWAWWVDRYVNPAKTQVFFRSSSPSHFSGGEWNTGGHCKEHNQPLNFTSRKQIPVPEMNLILEQVIDQMKTSVTVLNITNLSGLRIDGHPSIYGRKPASGAQASGIQDCSHWCLPGVPDTWNELLYYHIVSRQRLLAKR</sequence>
<evidence type="ECO:0000256" key="2">
    <source>
        <dbReference type="ARBA" id="ARBA00007727"/>
    </source>
</evidence>
<comment type="subcellular location">
    <subcellularLocation>
        <location evidence="1">Golgi apparatus membrane</location>
        <topology evidence="1">Single-pass type II membrane protein</topology>
    </subcellularLocation>
</comment>
<keyword evidence="3" id="KW-0808">Transferase</keyword>
<protein>
    <recommendedName>
        <fullName evidence="14">Trichome birefringence-like N-terminal domain-containing protein</fullName>
    </recommendedName>
</protein>
<dbReference type="Pfam" id="PF13839">
    <property type="entry name" value="PC-Esterase"/>
    <property type="match status" value="1"/>
</dbReference>
<evidence type="ECO:0000256" key="8">
    <source>
        <dbReference type="ARBA" id="ARBA00023136"/>
    </source>
</evidence>